<name>U6R805_9BACT</name>
<organism evidence="1 2">
    <name type="scientific">Phocaeicola massiliensis B84634 = Timone 84634 = DSM 17679 = JCM 13223</name>
    <dbReference type="NCBI Taxonomy" id="1121098"/>
    <lineage>
        <taxon>Bacteria</taxon>
        <taxon>Pseudomonadati</taxon>
        <taxon>Bacteroidota</taxon>
        <taxon>Bacteroidia</taxon>
        <taxon>Bacteroidales</taxon>
        <taxon>Bacteroidaceae</taxon>
        <taxon>Phocaeicola</taxon>
    </lineage>
</organism>
<evidence type="ECO:0000313" key="2">
    <source>
        <dbReference type="Proteomes" id="UP000017831"/>
    </source>
</evidence>
<reference evidence="1 2" key="1">
    <citation type="submission" date="2013-04" db="EMBL/GenBank/DDBJ databases">
        <title>The Genome Sequence of Bacteroides massiliensis DSM 17679.</title>
        <authorList>
            <consortium name="The Broad Institute Genomics Platform"/>
            <person name="Earl A."/>
            <person name="Ward D."/>
            <person name="Feldgarden M."/>
            <person name="Gevers D."/>
            <person name="Martens E."/>
            <person name="Fenner L."/>
            <person name="Roux V."/>
            <person name="Mallet M.N."/>
            <person name="Raoult D."/>
            <person name="Walker B."/>
            <person name="Young S."/>
            <person name="Zeng Q."/>
            <person name="Gargeya S."/>
            <person name="Fitzgerald M."/>
            <person name="Haas B."/>
            <person name="Abouelleil A."/>
            <person name="Allen A.W."/>
            <person name="Alvarado L."/>
            <person name="Arachchi H.M."/>
            <person name="Berlin A.M."/>
            <person name="Chapman S.B."/>
            <person name="Gainer-Dewar J."/>
            <person name="Goldberg J."/>
            <person name="Griggs A."/>
            <person name="Gujja S."/>
            <person name="Hansen M."/>
            <person name="Howarth C."/>
            <person name="Imamovic A."/>
            <person name="Ireland A."/>
            <person name="Larimer J."/>
            <person name="McCowan C."/>
            <person name="Murphy C."/>
            <person name="Pearson M."/>
            <person name="Poon T.W."/>
            <person name="Priest M."/>
            <person name="Roberts A."/>
            <person name="Saif S."/>
            <person name="Shea T."/>
            <person name="Sisk P."/>
            <person name="Sykes S."/>
            <person name="Wortman J."/>
            <person name="Nusbaum C."/>
            <person name="Birren B."/>
        </authorList>
    </citation>
    <scope>NUCLEOTIDE SEQUENCE [LARGE SCALE GENOMIC DNA]</scope>
    <source>
        <strain evidence="2">B84634 / Timone 84634 / DSM 17679 / JCM 13223</strain>
    </source>
</reference>
<proteinExistence type="predicted"/>
<keyword evidence="2" id="KW-1185">Reference proteome</keyword>
<comment type="caution">
    <text evidence="1">The sequence shown here is derived from an EMBL/GenBank/DDBJ whole genome shotgun (WGS) entry which is preliminary data.</text>
</comment>
<dbReference type="Proteomes" id="UP000017831">
    <property type="component" value="Unassembled WGS sequence"/>
</dbReference>
<evidence type="ECO:0000313" key="1">
    <source>
        <dbReference type="EMBL" id="EOA52400.1"/>
    </source>
</evidence>
<sequence>MFLRNITIFLENIKVFFAAWECVKTKPRPYEPKDSIVHVLTYPPVCKVCTYASGYTYGGIRPHVYTYRTTRTYA</sequence>
<protein>
    <submittedName>
        <fullName evidence="1">Uncharacterized protein</fullName>
    </submittedName>
</protein>
<accession>U6R805</accession>
<dbReference type="AlphaFoldDB" id="U6R805"/>
<dbReference type="EMBL" id="AQHY01000040">
    <property type="protein sequence ID" value="EOA52400.1"/>
    <property type="molecule type" value="Genomic_DNA"/>
</dbReference>
<dbReference type="HOGENOM" id="CLU_2680029_0_0_10"/>
<gene>
    <name evidence="1" type="ORF">HMPREF1534_03827</name>
</gene>